<dbReference type="PANTHER" id="PTHR34145:SF75">
    <property type="entry name" value="FBD DOMAIN-CONTAINING PROTEIN"/>
    <property type="match status" value="1"/>
</dbReference>
<sequence length="416" mass="47447">MPKRKAKRSKWTYGKRIKLPINLGDKGETYSEVDRISQLPDAILISILSLLSIREAARTCFLSKRWIYVWKQVTCLNFYDIDALYKPSKKRGQTTPSYNWVNQVLQLHQCPSLDAFRICSSSTYIGPSSSEIDNWIEFGMQKRVQRLEIDLEAGRLSPFSYASYIFPDKPFRSPFGVSCIQSLKHLSLSFVNITGELVEHFLSNCELLEHLCVSCSDQLVTLKVAGSSLRLKFLQISDCMYLEKIEICAPNLVSFIYHGMLGFYDSIRLRHAPLLVNVSLAESTRSIVPTFLSVKSCLPQLVTLNLNLHMNLNMLRWERVPCLRNLQKVNRCPHQCLKVVKFSGFVGSSIDTELAMYFTENAVALETFLVDLRKVVVEESTLLSEFVTTQKQLRAARKRALQMGKKLPPGTELIVL</sequence>
<dbReference type="EMBL" id="CM007651">
    <property type="protein sequence ID" value="ONI34754.1"/>
    <property type="molecule type" value="Genomic_DNA"/>
</dbReference>
<dbReference type="Pfam" id="PF00646">
    <property type="entry name" value="F-box"/>
    <property type="match status" value="1"/>
</dbReference>
<evidence type="ECO:0000313" key="4">
    <source>
        <dbReference type="EMBL" id="ONI34754.1"/>
    </source>
</evidence>
<evidence type="ECO:0000259" key="3">
    <source>
        <dbReference type="Pfam" id="PF23622"/>
    </source>
</evidence>
<evidence type="ECO:0000259" key="2">
    <source>
        <dbReference type="Pfam" id="PF08387"/>
    </source>
</evidence>
<dbReference type="Proteomes" id="UP000006882">
    <property type="component" value="Chromosome G1"/>
</dbReference>
<accession>A0A251RFC5</accession>
<dbReference type="PANTHER" id="PTHR34145">
    <property type="entry name" value="OS02G0105600 PROTEIN"/>
    <property type="match status" value="1"/>
</dbReference>
<dbReference type="SUPFAM" id="SSF81383">
    <property type="entry name" value="F-box domain"/>
    <property type="match status" value="1"/>
</dbReference>
<dbReference type="InterPro" id="IPR006566">
    <property type="entry name" value="FBD"/>
</dbReference>
<protein>
    <submittedName>
        <fullName evidence="4">Uncharacterized protein</fullName>
    </submittedName>
</protein>
<feature type="domain" description="FBD" evidence="2">
    <location>
        <begin position="329"/>
        <end position="367"/>
    </location>
</feature>
<dbReference type="InterPro" id="IPR055357">
    <property type="entry name" value="LRR_At1g61320_AtMIF1"/>
</dbReference>
<keyword evidence="5" id="KW-1185">Reference proteome</keyword>
<dbReference type="AlphaFoldDB" id="A0A251RFC5"/>
<dbReference type="InterPro" id="IPR032675">
    <property type="entry name" value="LRR_dom_sf"/>
</dbReference>
<dbReference type="InterPro" id="IPR001810">
    <property type="entry name" value="F-box_dom"/>
</dbReference>
<dbReference type="Pfam" id="PF23622">
    <property type="entry name" value="LRR_At1g61320_AtMIF1"/>
    <property type="match status" value="1"/>
</dbReference>
<feature type="domain" description="At1g61320/AtMIF1 LRR" evidence="3">
    <location>
        <begin position="170"/>
        <end position="309"/>
    </location>
</feature>
<name>A0A251RFC5_PRUPE</name>
<gene>
    <name evidence="4" type="ORF">PRUPE_1G496800</name>
</gene>
<evidence type="ECO:0000259" key="1">
    <source>
        <dbReference type="Pfam" id="PF00646"/>
    </source>
</evidence>
<dbReference type="InterPro" id="IPR053772">
    <property type="entry name" value="At1g61320/At1g61330-like"/>
</dbReference>
<feature type="domain" description="F-box" evidence="1">
    <location>
        <begin position="36"/>
        <end position="73"/>
    </location>
</feature>
<reference evidence="4 5" key="1">
    <citation type="journal article" date="2013" name="Nat. Genet.">
        <title>The high-quality draft genome of peach (Prunus persica) identifies unique patterns of genetic diversity, domestication and genome evolution.</title>
        <authorList>
            <consortium name="International Peach Genome Initiative"/>
            <person name="Verde I."/>
            <person name="Abbott A.G."/>
            <person name="Scalabrin S."/>
            <person name="Jung S."/>
            <person name="Shu S."/>
            <person name="Marroni F."/>
            <person name="Zhebentyayeva T."/>
            <person name="Dettori M.T."/>
            <person name="Grimwood J."/>
            <person name="Cattonaro F."/>
            <person name="Zuccolo A."/>
            <person name="Rossini L."/>
            <person name="Jenkins J."/>
            <person name="Vendramin E."/>
            <person name="Meisel L.A."/>
            <person name="Decroocq V."/>
            <person name="Sosinski B."/>
            <person name="Prochnik S."/>
            <person name="Mitros T."/>
            <person name="Policriti A."/>
            <person name="Cipriani G."/>
            <person name="Dondini L."/>
            <person name="Ficklin S."/>
            <person name="Goodstein D.M."/>
            <person name="Xuan P."/>
            <person name="Del Fabbro C."/>
            <person name="Aramini V."/>
            <person name="Copetti D."/>
            <person name="Gonzalez S."/>
            <person name="Horner D.S."/>
            <person name="Falchi R."/>
            <person name="Lucas S."/>
            <person name="Mica E."/>
            <person name="Maldonado J."/>
            <person name="Lazzari B."/>
            <person name="Bielenberg D."/>
            <person name="Pirona R."/>
            <person name="Miculan M."/>
            <person name="Barakat A."/>
            <person name="Testolin R."/>
            <person name="Stella A."/>
            <person name="Tartarini S."/>
            <person name="Tonutti P."/>
            <person name="Arus P."/>
            <person name="Orellana A."/>
            <person name="Wells C."/>
            <person name="Main D."/>
            <person name="Vizzotto G."/>
            <person name="Silva H."/>
            <person name="Salamini F."/>
            <person name="Schmutz J."/>
            <person name="Morgante M."/>
            <person name="Rokhsar D.S."/>
        </authorList>
    </citation>
    <scope>NUCLEOTIDE SEQUENCE [LARGE SCALE GENOMIC DNA]</scope>
    <source>
        <strain evidence="5">cv. Nemared</strain>
    </source>
</reference>
<dbReference type="SUPFAM" id="SSF52047">
    <property type="entry name" value="RNI-like"/>
    <property type="match status" value="1"/>
</dbReference>
<dbReference type="Pfam" id="PF08387">
    <property type="entry name" value="FBD"/>
    <property type="match status" value="1"/>
</dbReference>
<dbReference type="Gene3D" id="3.80.10.10">
    <property type="entry name" value="Ribonuclease Inhibitor"/>
    <property type="match status" value="1"/>
</dbReference>
<dbReference type="Gene3D" id="1.20.1280.50">
    <property type="match status" value="1"/>
</dbReference>
<organism evidence="4 5">
    <name type="scientific">Prunus persica</name>
    <name type="common">Peach</name>
    <name type="synonym">Amygdalus persica</name>
    <dbReference type="NCBI Taxonomy" id="3760"/>
    <lineage>
        <taxon>Eukaryota</taxon>
        <taxon>Viridiplantae</taxon>
        <taxon>Streptophyta</taxon>
        <taxon>Embryophyta</taxon>
        <taxon>Tracheophyta</taxon>
        <taxon>Spermatophyta</taxon>
        <taxon>Magnoliopsida</taxon>
        <taxon>eudicotyledons</taxon>
        <taxon>Gunneridae</taxon>
        <taxon>Pentapetalae</taxon>
        <taxon>rosids</taxon>
        <taxon>fabids</taxon>
        <taxon>Rosales</taxon>
        <taxon>Rosaceae</taxon>
        <taxon>Amygdaloideae</taxon>
        <taxon>Amygdaleae</taxon>
        <taxon>Prunus</taxon>
    </lineage>
</organism>
<dbReference type="InterPro" id="IPR036047">
    <property type="entry name" value="F-box-like_dom_sf"/>
</dbReference>
<dbReference type="Gramene" id="ONI34754">
    <property type="protein sequence ID" value="ONI34754"/>
    <property type="gene ID" value="PRUPE_1G496800"/>
</dbReference>
<evidence type="ECO:0000313" key="5">
    <source>
        <dbReference type="Proteomes" id="UP000006882"/>
    </source>
</evidence>
<proteinExistence type="predicted"/>